<feature type="compositionally biased region" description="Acidic residues" evidence="1">
    <location>
        <begin position="126"/>
        <end position="142"/>
    </location>
</feature>
<evidence type="ECO:0000256" key="1">
    <source>
        <dbReference type="SAM" id="MobiDB-lite"/>
    </source>
</evidence>
<dbReference type="AlphaFoldDB" id="A0A9N9J1V2"/>
<gene>
    <name evidence="2" type="ORF">AMORRO_LOCUS15886</name>
</gene>
<dbReference type="EMBL" id="CAJVPV010040626">
    <property type="protein sequence ID" value="CAG8760601.1"/>
    <property type="molecule type" value="Genomic_DNA"/>
</dbReference>
<dbReference type="Proteomes" id="UP000789342">
    <property type="component" value="Unassembled WGS sequence"/>
</dbReference>
<sequence>VVSKPASLTSLFTISRTCLSCAEDIVVKPRKNPNLNIATNLPASQQEENPHDAPPKAPPIPPKPTRKLMKAGEEGSSITPKNEPPTSPATKPPLPPKPVRTPSMKRWLKDIEVSGSGRDAHVVSGEGEDDVDSSDSDDEDDEYVPKHNTFPRRSEPSLNVNIASLLHRRSSSPSLNDPKRRPPMIESYTDSPTDEESPYSSYLTSPTTPASFYSAIAVPLSMPNLLEQRPKMISVVPEGAVNPNNLVPATTINEAENVQSPGSTSSSQHTDHVPEIPASPLLIQHAQMGQKIVTLEAKLTEYRKIAKMRETGHSNVEVEDQA</sequence>
<feature type="region of interest" description="Disordered" evidence="1">
    <location>
        <begin position="30"/>
        <end position="203"/>
    </location>
</feature>
<feature type="compositionally biased region" description="Pro residues" evidence="1">
    <location>
        <begin position="82"/>
        <end position="99"/>
    </location>
</feature>
<proteinExistence type="predicted"/>
<comment type="caution">
    <text evidence="2">The sequence shown here is derived from an EMBL/GenBank/DDBJ whole genome shotgun (WGS) entry which is preliminary data.</text>
</comment>
<protein>
    <submittedName>
        <fullName evidence="2">1317_t:CDS:1</fullName>
    </submittedName>
</protein>
<dbReference type="OrthoDB" id="546434at2759"/>
<feature type="non-terminal residue" evidence="2">
    <location>
        <position position="1"/>
    </location>
</feature>
<reference evidence="2" key="1">
    <citation type="submission" date="2021-06" db="EMBL/GenBank/DDBJ databases">
        <authorList>
            <person name="Kallberg Y."/>
            <person name="Tangrot J."/>
            <person name="Rosling A."/>
        </authorList>
    </citation>
    <scope>NUCLEOTIDE SEQUENCE</scope>
    <source>
        <strain evidence="2">CL551</strain>
    </source>
</reference>
<keyword evidence="3" id="KW-1185">Reference proteome</keyword>
<name>A0A9N9J1V2_9GLOM</name>
<accession>A0A9N9J1V2</accession>
<organism evidence="2 3">
    <name type="scientific">Acaulospora morrowiae</name>
    <dbReference type="NCBI Taxonomy" id="94023"/>
    <lineage>
        <taxon>Eukaryota</taxon>
        <taxon>Fungi</taxon>
        <taxon>Fungi incertae sedis</taxon>
        <taxon>Mucoromycota</taxon>
        <taxon>Glomeromycotina</taxon>
        <taxon>Glomeromycetes</taxon>
        <taxon>Diversisporales</taxon>
        <taxon>Acaulosporaceae</taxon>
        <taxon>Acaulospora</taxon>
    </lineage>
</organism>
<feature type="compositionally biased region" description="Polar residues" evidence="1">
    <location>
        <begin position="33"/>
        <end position="47"/>
    </location>
</feature>
<feature type="non-terminal residue" evidence="2">
    <location>
        <position position="322"/>
    </location>
</feature>
<evidence type="ECO:0000313" key="2">
    <source>
        <dbReference type="EMBL" id="CAG8760601.1"/>
    </source>
</evidence>
<evidence type="ECO:0000313" key="3">
    <source>
        <dbReference type="Proteomes" id="UP000789342"/>
    </source>
</evidence>